<accession>A0ABV0UMS5</accession>
<proteinExistence type="predicted"/>
<reference evidence="2 3" key="1">
    <citation type="submission" date="2021-06" db="EMBL/GenBank/DDBJ databases">
        <authorList>
            <person name="Palmer J.M."/>
        </authorList>
    </citation>
    <scope>NUCLEOTIDE SEQUENCE [LARGE SCALE GENOMIC DNA]</scope>
    <source>
        <strain evidence="3">if_2019</strain>
        <tissue evidence="2">Muscle</tissue>
    </source>
</reference>
<organism evidence="2 3">
    <name type="scientific">Ilyodon furcidens</name>
    <name type="common">goldbreast splitfin</name>
    <dbReference type="NCBI Taxonomy" id="33524"/>
    <lineage>
        <taxon>Eukaryota</taxon>
        <taxon>Metazoa</taxon>
        <taxon>Chordata</taxon>
        <taxon>Craniata</taxon>
        <taxon>Vertebrata</taxon>
        <taxon>Euteleostomi</taxon>
        <taxon>Actinopterygii</taxon>
        <taxon>Neopterygii</taxon>
        <taxon>Teleostei</taxon>
        <taxon>Neoteleostei</taxon>
        <taxon>Acanthomorphata</taxon>
        <taxon>Ovalentaria</taxon>
        <taxon>Atherinomorphae</taxon>
        <taxon>Cyprinodontiformes</taxon>
        <taxon>Goodeidae</taxon>
        <taxon>Ilyodon</taxon>
    </lineage>
</organism>
<gene>
    <name evidence="2" type="ORF">ILYODFUR_030993</name>
</gene>
<evidence type="ECO:0000313" key="3">
    <source>
        <dbReference type="Proteomes" id="UP001482620"/>
    </source>
</evidence>
<keyword evidence="1" id="KW-0812">Transmembrane</keyword>
<dbReference type="EMBL" id="JAHRIQ010074227">
    <property type="protein sequence ID" value="MEQ2245735.1"/>
    <property type="molecule type" value="Genomic_DNA"/>
</dbReference>
<protein>
    <submittedName>
        <fullName evidence="2">Uncharacterized protein</fullName>
    </submittedName>
</protein>
<comment type="caution">
    <text evidence="2">The sequence shown here is derived from an EMBL/GenBank/DDBJ whole genome shotgun (WGS) entry which is preliminary data.</text>
</comment>
<evidence type="ECO:0000313" key="2">
    <source>
        <dbReference type="EMBL" id="MEQ2245735.1"/>
    </source>
</evidence>
<keyword evidence="1" id="KW-1133">Transmembrane helix</keyword>
<keyword evidence="1" id="KW-0472">Membrane</keyword>
<sequence>MVLARSTSVQNALLHNAPIGLPLQLAQTSHTTMVSLQPPIGRLQAMQKESSAEPLYQADSCLSSPELKWPHFRHLPCGIPSLFNSHSFLYYPSLCPFISVLSFLSTLSLLSQLF</sequence>
<feature type="transmembrane region" description="Helical" evidence="1">
    <location>
        <begin position="88"/>
        <end position="110"/>
    </location>
</feature>
<keyword evidence="3" id="KW-1185">Reference proteome</keyword>
<evidence type="ECO:0000256" key="1">
    <source>
        <dbReference type="SAM" id="Phobius"/>
    </source>
</evidence>
<name>A0ABV0UMS5_9TELE</name>
<dbReference type="Proteomes" id="UP001482620">
    <property type="component" value="Unassembled WGS sequence"/>
</dbReference>